<evidence type="ECO:0000313" key="2">
    <source>
        <dbReference type="Proteomes" id="UP001225378"/>
    </source>
</evidence>
<evidence type="ECO:0000313" key="1">
    <source>
        <dbReference type="EMBL" id="XBS20442.1"/>
    </source>
</evidence>
<dbReference type="PANTHER" id="PTHR35175:SF2">
    <property type="entry name" value="DUF1289 DOMAIN-CONTAINING PROTEIN"/>
    <property type="match status" value="1"/>
</dbReference>
<dbReference type="KEGG" id="mech:Q9L42_019165"/>
<gene>
    <name evidence="1" type="ORF">Q9L42_019165</name>
</gene>
<dbReference type="EMBL" id="CP157743">
    <property type="protein sequence ID" value="XBS20442.1"/>
    <property type="molecule type" value="Genomic_DNA"/>
</dbReference>
<reference evidence="1 2" key="1">
    <citation type="journal article" date="2024" name="Microbiology">
        <title>Methylomarinum rosea sp. nov., a novel halophilic methanotrophic bacterium from the hypersaline Lake Elton.</title>
        <authorList>
            <person name="Suleimanov R.Z."/>
            <person name="Oshkin I.Y."/>
            <person name="Danilova O.V."/>
            <person name="Suzina N.E."/>
            <person name="Dedysh S.N."/>
        </authorList>
    </citation>
    <scope>NUCLEOTIDE SEQUENCE [LARGE SCALE GENOMIC DNA]</scope>
    <source>
        <strain evidence="1 2">Ch1-1</strain>
    </source>
</reference>
<protein>
    <submittedName>
        <fullName evidence="1">DUF1289 domain-containing protein</fullName>
    </submittedName>
</protein>
<name>A0AAU7NTX8_9GAMM</name>
<keyword evidence="2" id="KW-1185">Reference proteome</keyword>
<dbReference type="Proteomes" id="UP001225378">
    <property type="component" value="Chromosome"/>
</dbReference>
<proteinExistence type="predicted"/>
<dbReference type="PANTHER" id="PTHR35175">
    <property type="entry name" value="DUF1289 DOMAIN-CONTAINING PROTEIN"/>
    <property type="match status" value="1"/>
</dbReference>
<organism evidence="1 2">
    <name type="scientific">Methylomarinum roseum</name>
    <dbReference type="NCBI Taxonomy" id="3067653"/>
    <lineage>
        <taxon>Bacteria</taxon>
        <taxon>Pseudomonadati</taxon>
        <taxon>Pseudomonadota</taxon>
        <taxon>Gammaproteobacteria</taxon>
        <taxon>Methylococcales</taxon>
        <taxon>Methylococcaceae</taxon>
        <taxon>Methylomarinum</taxon>
    </lineage>
</organism>
<dbReference type="Pfam" id="PF06945">
    <property type="entry name" value="DUF1289"/>
    <property type="match status" value="1"/>
</dbReference>
<dbReference type="RefSeq" id="WP_349431631.1">
    <property type="nucleotide sequence ID" value="NZ_CP157743.1"/>
</dbReference>
<accession>A0AAU7NTX8</accession>
<dbReference type="InterPro" id="IPR010710">
    <property type="entry name" value="DUF1289"/>
</dbReference>
<dbReference type="AlphaFoldDB" id="A0AAU7NTX8"/>
<sequence length="65" mass="7647">MIDELPELEMVESPCVGRCCLNEEDVCLGCYRSLEEISNWTLVDNEVRRRYLENIVQRKARNLAE</sequence>